<evidence type="ECO:0000256" key="5">
    <source>
        <dbReference type="ARBA" id="ARBA00038063"/>
    </source>
</evidence>
<gene>
    <name evidence="6" type="primary">pth_13</name>
    <name evidence="6" type="ORF">SDC9_34714</name>
</gene>
<dbReference type="NCBIfam" id="TIGR00447">
    <property type="entry name" value="pth"/>
    <property type="match status" value="1"/>
</dbReference>
<dbReference type="FunFam" id="3.40.50.1470:FF:000001">
    <property type="entry name" value="Peptidyl-tRNA hydrolase"/>
    <property type="match status" value="1"/>
</dbReference>
<dbReference type="Gene3D" id="3.40.50.1470">
    <property type="entry name" value="Peptidyl-tRNA hydrolase"/>
    <property type="match status" value="1"/>
</dbReference>
<dbReference type="CDD" id="cd00462">
    <property type="entry name" value="PTH"/>
    <property type="match status" value="1"/>
</dbReference>
<dbReference type="GO" id="GO:0000049">
    <property type="term" value="F:tRNA binding"/>
    <property type="evidence" value="ECO:0007669"/>
    <property type="project" value="UniProtKB-KW"/>
</dbReference>
<dbReference type="EMBL" id="VSSQ01000263">
    <property type="protein sequence ID" value="MPL88688.1"/>
    <property type="molecule type" value="Genomic_DNA"/>
</dbReference>
<dbReference type="HAMAP" id="MF_00083">
    <property type="entry name" value="Pept_tRNA_hydro_bact"/>
    <property type="match status" value="1"/>
</dbReference>
<dbReference type="InterPro" id="IPR018171">
    <property type="entry name" value="Pept_tRNA_hydro_CS"/>
</dbReference>
<dbReference type="SUPFAM" id="SSF53178">
    <property type="entry name" value="Peptidyl-tRNA hydrolase-like"/>
    <property type="match status" value="1"/>
</dbReference>
<comment type="similarity">
    <text evidence="5">Belongs to the PTH family.</text>
</comment>
<evidence type="ECO:0000256" key="1">
    <source>
        <dbReference type="ARBA" id="ARBA00013260"/>
    </source>
</evidence>
<protein>
    <recommendedName>
        <fullName evidence="1">peptidyl-tRNA hydrolase</fullName>
        <ecNumber evidence="1">3.1.1.29</ecNumber>
    </recommendedName>
</protein>
<evidence type="ECO:0000256" key="4">
    <source>
        <dbReference type="ARBA" id="ARBA00022884"/>
    </source>
</evidence>
<dbReference type="InterPro" id="IPR036416">
    <property type="entry name" value="Pept_tRNA_hydro_sf"/>
</dbReference>
<dbReference type="InterPro" id="IPR001328">
    <property type="entry name" value="Pept_tRNA_hydro"/>
</dbReference>
<keyword evidence="4" id="KW-0694">RNA-binding</keyword>
<keyword evidence="2" id="KW-0820">tRNA-binding</keyword>
<proteinExistence type="inferred from homology"/>
<dbReference type="PROSITE" id="PS01195">
    <property type="entry name" value="PEPT_TRNA_HYDROL_1"/>
    <property type="match status" value="1"/>
</dbReference>
<accession>A0A644VBH5</accession>
<dbReference type="EC" id="3.1.1.29" evidence="1"/>
<dbReference type="AlphaFoldDB" id="A0A644VBH5"/>
<dbReference type="PANTHER" id="PTHR17224:SF1">
    <property type="entry name" value="PEPTIDYL-TRNA HYDROLASE"/>
    <property type="match status" value="1"/>
</dbReference>
<name>A0A644VBH5_9ZZZZ</name>
<dbReference type="Pfam" id="PF01195">
    <property type="entry name" value="Pept_tRNA_hydro"/>
    <property type="match status" value="1"/>
</dbReference>
<reference evidence="6" key="1">
    <citation type="submission" date="2019-08" db="EMBL/GenBank/DDBJ databases">
        <authorList>
            <person name="Kucharzyk K."/>
            <person name="Murdoch R.W."/>
            <person name="Higgins S."/>
            <person name="Loffler F."/>
        </authorList>
    </citation>
    <scope>NUCLEOTIDE SEQUENCE</scope>
</reference>
<dbReference type="PROSITE" id="PS01196">
    <property type="entry name" value="PEPT_TRNA_HYDROL_2"/>
    <property type="match status" value="1"/>
</dbReference>
<dbReference type="PANTHER" id="PTHR17224">
    <property type="entry name" value="PEPTIDYL-TRNA HYDROLASE"/>
    <property type="match status" value="1"/>
</dbReference>
<organism evidence="6">
    <name type="scientific">bioreactor metagenome</name>
    <dbReference type="NCBI Taxonomy" id="1076179"/>
    <lineage>
        <taxon>unclassified sequences</taxon>
        <taxon>metagenomes</taxon>
        <taxon>ecological metagenomes</taxon>
    </lineage>
</organism>
<evidence type="ECO:0000256" key="2">
    <source>
        <dbReference type="ARBA" id="ARBA00022555"/>
    </source>
</evidence>
<comment type="caution">
    <text evidence="6">The sequence shown here is derived from an EMBL/GenBank/DDBJ whole genome shotgun (WGS) entry which is preliminary data.</text>
</comment>
<evidence type="ECO:0000313" key="6">
    <source>
        <dbReference type="EMBL" id="MPL88688.1"/>
    </source>
</evidence>
<evidence type="ECO:0000256" key="3">
    <source>
        <dbReference type="ARBA" id="ARBA00022801"/>
    </source>
</evidence>
<dbReference type="GO" id="GO:0004045">
    <property type="term" value="F:peptidyl-tRNA hydrolase activity"/>
    <property type="evidence" value="ECO:0007669"/>
    <property type="project" value="UniProtKB-EC"/>
</dbReference>
<sequence>MSFLIVGLGNIGIEYADTRHNIGFNVLDVLAGASNISFESRRLGSVAEYRYKGKNFILLKPSTFMNLSGKAVNYWLQAEKIPVENMLVIVDDLALPLGTLRMRKQGSDGGHNGLKDIAATLGHTNYARLRVGIGDNFGDGGQIDYVLGRWSERERKELPFICDKAADAIRSFGTIGVERTMNICNTK</sequence>
<keyword evidence="3 6" id="KW-0378">Hydrolase</keyword>